<dbReference type="EMBL" id="OX459961">
    <property type="protein sequence ID" value="CAI9165787.1"/>
    <property type="molecule type" value="Genomic_DNA"/>
</dbReference>
<feature type="region of interest" description="Disordered" evidence="1">
    <location>
        <begin position="1"/>
        <end position="88"/>
    </location>
</feature>
<name>A0ABN8YW04_RANTA</name>
<proteinExistence type="predicted"/>
<protein>
    <submittedName>
        <fullName evidence="2">Uncharacterized protein</fullName>
    </submittedName>
</protein>
<feature type="compositionally biased region" description="Polar residues" evidence="1">
    <location>
        <begin position="74"/>
        <end position="88"/>
    </location>
</feature>
<evidence type="ECO:0000313" key="2">
    <source>
        <dbReference type="EMBL" id="CAI9165787.1"/>
    </source>
</evidence>
<sequence>MGPSPRRSNEPEAGIPAPKCASQSLRPRMPQALSLGVPLPSPPPVMKPRTLTPCSDLPSEPQGLALNGMRSPPQAHSSLPGSQCSPSL</sequence>
<evidence type="ECO:0000256" key="1">
    <source>
        <dbReference type="SAM" id="MobiDB-lite"/>
    </source>
</evidence>
<gene>
    <name evidence="2" type="ORF">MRATA1EN1_LOCUS14749</name>
</gene>
<organism evidence="2 3">
    <name type="scientific">Rangifer tarandus platyrhynchus</name>
    <name type="common">Svalbard reindeer</name>
    <dbReference type="NCBI Taxonomy" id="3082113"/>
    <lineage>
        <taxon>Eukaryota</taxon>
        <taxon>Metazoa</taxon>
        <taxon>Chordata</taxon>
        <taxon>Craniata</taxon>
        <taxon>Vertebrata</taxon>
        <taxon>Euteleostomi</taxon>
        <taxon>Mammalia</taxon>
        <taxon>Eutheria</taxon>
        <taxon>Laurasiatheria</taxon>
        <taxon>Artiodactyla</taxon>
        <taxon>Ruminantia</taxon>
        <taxon>Pecora</taxon>
        <taxon>Cervidae</taxon>
        <taxon>Odocoileinae</taxon>
        <taxon>Rangifer</taxon>
    </lineage>
</organism>
<keyword evidence="3" id="KW-1185">Reference proteome</keyword>
<dbReference type="Proteomes" id="UP001176941">
    <property type="component" value="Chromosome 25"/>
</dbReference>
<reference evidence="2" key="1">
    <citation type="submission" date="2023-04" db="EMBL/GenBank/DDBJ databases">
        <authorList>
            <consortium name="ELIXIR-Norway"/>
        </authorList>
    </citation>
    <scope>NUCLEOTIDE SEQUENCE [LARGE SCALE GENOMIC DNA]</scope>
</reference>
<accession>A0ABN8YW04</accession>
<evidence type="ECO:0000313" key="3">
    <source>
        <dbReference type="Proteomes" id="UP001176941"/>
    </source>
</evidence>